<dbReference type="GO" id="GO:0045259">
    <property type="term" value="C:proton-transporting ATP synthase complex"/>
    <property type="evidence" value="ECO:0007669"/>
    <property type="project" value="UniProtKB-KW"/>
</dbReference>
<keyword evidence="4 8" id="KW-0406">Ion transport</keyword>
<evidence type="ECO:0000313" key="10">
    <source>
        <dbReference type="Proteomes" id="UP000285376"/>
    </source>
</evidence>
<dbReference type="EMBL" id="QWLM01000001">
    <property type="protein sequence ID" value="RHW47903.1"/>
    <property type="molecule type" value="Genomic_DNA"/>
</dbReference>
<keyword evidence="2 8" id="KW-0813">Transport</keyword>
<dbReference type="GO" id="GO:0046933">
    <property type="term" value="F:proton-transporting ATP synthase activity, rotational mechanism"/>
    <property type="evidence" value="ECO:0007669"/>
    <property type="project" value="UniProtKB-UniRule"/>
</dbReference>
<dbReference type="PANTHER" id="PTHR11910">
    <property type="entry name" value="ATP SYNTHASE DELTA CHAIN"/>
    <property type="match status" value="1"/>
</dbReference>
<comment type="subcellular location">
    <subcellularLocation>
        <location evidence="8">Cell membrane</location>
        <topology evidence="8">Peripheral membrane protein</topology>
    </subcellularLocation>
    <subcellularLocation>
        <location evidence="1">Membrane</location>
    </subcellularLocation>
</comment>
<dbReference type="Proteomes" id="UP000285376">
    <property type="component" value="Unassembled WGS sequence"/>
</dbReference>
<keyword evidence="3 8" id="KW-0375">Hydrogen ion transport</keyword>
<dbReference type="RefSeq" id="WP_118912107.1">
    <property type="nucleotide sequence ID" value="NZ_CBCRVH010000001.1"/>
</dbReference>
<evidence type="ECO:0000256" key="8">
    <source>
        <dbReference type="HAMAP-Rule" id="MF_01416"/>
    </source>
</evidence>
<reference evidence="9 10" key="1">
    <citation type="submission" date="2018-08" db="EMBL/GenBank/DDBJ databases">
        <title>Whole genome sequence analysis of Dermacoccus abyssi bacteria isolated from Deep Mariana trench Micromonospora spp reveals genes involved in the environmental adaptation and production of secondary metabolites.</title>
        <authorList>
            <person name="Abdel-Mageed W.M."/>
            <person name="Lehri B."/>
            <person name="Nouioui I."/>
            <person name="Goodfellow I."/>
            <person name="Jaspars M."/>
            <person name="Karlyshev A."/>
        </authorList>
    </citation>
    <scope>NUCLEOTIDE SEQUENCE [LARGE SCALE GENOMIC DNA]</scope>
    <source>
        <strain evidence="9 10">MT1.1</strain>
    </source>
</reference>
<evidence type="ECO:0000256" key="3">
    <source>
        <dbReference type="ARBA" id="ARBA00022781"/>
    </source>
</evidence>
<dbReference type="NCBIfam" id="TIGR01145">
    <property type="entry name" value="ATP_synt_delta"/>
    <property type="match status" value="1"/>
</dbReference>
<sequence length="270" mass="28988">MQGSSRTALTSTRRVLNGTLSGLSDPKATARDLFAVIDVMDTNATLRRAFADSSRDADAKRGLAQRLFGGKIGNEASEVLTAAVGERWSSERDLSDALEQLAVEALTASAEKAERADSFENEMFRFERTVASDAGLRDALADRGRSGADKRGLVSRLLEGKVSEETLFLAGRAAGNPRGRRFDRTMEEFLAGIASRRGQSQALVTSAVELTGEQSERLRAALSTMYGKPVQTNVVIDPEVVGGIKVQVGDDVIDGTISRRLDEARAHLSG</sequence>
<keyword evidence="8" id="KW-1003">Cell membrane</keyword>
<evidence type="ECO:0000256" key="7">
    <source>
        <dbReference type="ARBA" id="ARBA00023310"/>
    </source>
</evidence>
<evidence type="ECO:0000256" key="4">
    <source>
        <dbReference type="ARBA" id="ARBA00023065"/>
    </source>
</evidence>
<dbReference type="NCBIfam" id="NF009967">
    <property type="entry name" value="PRK13430.1"/>
    <property type="match status" value="1"/>
</dbReference>
<comment type="function">
    <text evidence="8">F(1)F(0) ATP synthase produces ATP from ADP in the presence of a proton or sodium gradient. F-type ATPases consist of two structural domains, F(1) containing the extramembraneous catalytic core and F(0) containing the membrane proton channel, linked together by a central stalk and a peripheral stalk. During catalysis, ATP synthesis in the catalytic domain of F(1) is coupled via a rotary mechanism of the central stalk subunits to proton translocation.</text>
</comment>
<dbReference type="Pfam" id="PF00213">
    <property type="entry name" value="OSCP"/>
    <property type="match status" value="1"/>
</dbReference>
<organism evidence="9 10">
    <name type="scientific">Dermacoccus abyssi</name>
    <dbReference type="NCBI Taxonomy" id="322596"/>
    <lineage>
        <taxon>Bacteria</taxon>
        <taxon>Bacillati</taxon>
        <taxon>Actinomycetota</taxon>
        <taxon>Actinomycetes</taxon>
        <taxon>Micrococcales</taxon>
        <taxon>Dermacoccaceae</taxon>
        <taxon>Dermacoccus</taxon>
    </lineage>
</organism>
<accession>A0A417ZBA1</accession>
<evidence type="ECO:0000256" key="1">
    <source>
        <dbReference type="ARBA" id="ARBA00004370"/>
    </source>
</evidence>
<keyword evidence="6 8" id="KW-0139">CF(1)</keyword>
<comment type="caution">
    <text evidence="9">The sequence shown here is derived from an EMBL/GenBank/DDBJ whole genome shotgun (WGS) entry which is preliminary data.</text>
</comment>
<keyword evidence="5 8" id="KW-0472">Membrane</keyword>
<proteinExistence type="inferred from homology"/>
<dbReference type="InterPro" id="IPR020781">
    <property type="entry name" value="ATPase_OSCP/d_CS"/>
</dbReference>
<evidence type="ECO:0000313" key="9">
    <source>
        <dbReference type="EMBL" id="RHW47903.1"/>
    </source>
</evidence>
<dbReference type="AlphaFoldDB" id="A0A417ZBA1"/>
<dbReference type="InterPro" id="IPR000711">
    <property type="entry name" value="ATPase_OSCP/dsu"/>
</dbReference>
<dbReference type="HAMAP" id="MF_01416">
    <property type="entry name" value="ATP_synth_delta_bact"/>
    <property type="match status" value="1"/>
</dbReference>
<protein>
    <recommendedName>
        <fullName evidence="8">ATP synthase subunit delta</fullName>
    </recommendedName>
    <alternativeName>
        <fullName evidence="8">ATP synthase F(1) sector subunit delta</fullName>
    </alternativeName>
    <alternativeName>
        <fullName evidence="8">F-type ATPase subunit delta</fullName>
        <shortName evidence="8">F-ATPase subunit delta</shortName>
    </alternativeName>
</protein>
<dbReference type="GO" id="GO:0005886">
    <property type="term" value="C:plasma membrane"/>
    <property type="evidence" value="ECO:0007669"/>
    <property type="project" value="UniProtKB-SubCell"/>
</dbReference>
<evidence type="ECO:0000256" key="6">
    <source>
        <dbReference type="ARBA" id="ARBA00023196"/>
    </source>
</evidence>
<name>A0A417ZBA1_9MICO</name>
<comment type="similarity">
    <text evidence="8">Belongs to the ATPase delta chain family.</text>
</comment>
<evidence type="ECO:0000256" key="5">
    <source>
        <dbReference type="ARBA" id="ARBA00023136"/>
    </source>
</evidence>
<comment type="function">
    <text evidence="8">This protein is part of the stalk that links CF(0) to CF(1). It either transmits conformational changes from CF(0) to CF(1) or is implicated in proton conduction.</text>
</comment>
<gene>
    <name evidence="8" type="primary">atpH</name>
    <name evidence="9" type="ORF">D1832_00115</name>
</gene>
<evidence type="ECO:0000256" key="2">
    <source>
        <dbReference type="ARBA" id="ARBA00022448"/>
    </source>
</evidence>
<dbReference type="PROSITE" id="PS00389">
    <property type="entry name" value="ATPASE_DELTA"/>
    <property type="match status" value="1"/>
</dbReference>
<keyword evidence="7 8" id="KW-0066">ATP synthesis</keyword>